<evidence type="ECO:0000313" key="3">
    <source>
        <dbReference type="Proteomes" id="UP000757232"/>
    </source>
</evidence>
<dbReference type="Proteomes" id="UP000757232">
    <property type="component" value="Unassembled WGS sequence"/>
</dbReference>
<feature type="region of interest" description="Disordered" evidence="1">
    <location>
        <begin position="213"/>
        <end position="276"/>
    </location>
</feature>
<comment type="caution">
    <text evidence="2">The sequence shown here is derived from an EMBL/GenBank/DDBJ whole genome shotgun (WGS) entry which is preliminary data.</text>
</comment>
<accession>A0A9Q5I4Y9</accession>
<feature type="compositionally biased region" description="Basic and acidic residues" evidence="1">
    <location>
        <begin position="414"/>
        <end position="429"/>
    </location>
</feature>
<reference evidence="2" key="1">
    <citation type="submission" date="2016-06" db="EMBL/GenBank/DDBJ databases">
        <title>Draft Genome sequence of the fungus Inonotus baumii.</title>
        <authorList>
            <person name="Zhu H."/>
            <person name="Lin W."/>
        </authorList>
    </citation>
    <scope>NUCLEOTIDE SEQUENCE</scope>
    <source>
        <strain evidence="2">821</strain>
    </source>
</reference>
<gene>
    <name evidence="2" type="ORF">A7U60_g954</name>
</gene>
<evidence type="ECO:0000313" key="2">
    <source>
        <dbReference type="EMBL" id="OCB91782.1"/>
    </source>
</evidence>
<organism evidence="2 3">
    <name type="scientific">Sanghuangporus baumii</name>
    <name type="common">Phellinus baumii</name>
    <dbReference type="NCBI Taxonomy" id="108892"/>
    <lineage>
        <taxon>Eukaryota</taxon>
        <taxon>Fungi</taxon>
        <taxon>Dikarya</taxon>
        <taxon>Basidiomycota</taxon>
        <taxon>Agaricomycotina</taxon>
        <taxon>Agaricomycetes</taxon>
        <taxon>Hymenochaetales</taxon>
        <taxon>Hymenochaetaceae</taxon>
        <taxon>Sanghuangporus</taxon>
    </lineage>
</organism>
<feature type="compositionally biased region" description="Basic and acidic residues" evidence="1">
    <location>
        <begin position="475"/>
        <end position="484"/>
    </location>
</feature>
<dbReference type="OrthoDB" id="2996389at2759"/>
<feature type="compositionally biased region" description="Polar residues" evidence="1">
    <location>
        <begin position="222"/>
        <end position="246"/>
    </location>
</feature>
<dbReference type="AlphaFoldDB" id="A0A9Q5I4Y9"/>
<dbReference type="EMBL" id="LNZH02000064">
    <property type="protein sequence ID" value="OCB91782.1"/>
    <property type="molecule type" value="Genomic_DNA"/>
</dbReference>
<sequence length="484" mass="55528">MPKKFKVKLYEKDNDDHYVVVLNPWAQGYKPRSQEQIDWMGAWLRIAFRRPKEKYIVKNIYSVETRRKRSEVIVRISASVDIRLGLGLHRWGEFMKEEQLERIKLQSGDDLSDDISYIFLYNWTLHGDPAEHQWQEWFPRQDEIPPNIIIKMDYPEPEWSEIPSSDSRLRSLLLPLPIPALSYDLNAVQSARIAGNIAEDSIIENRFSSLHHKQEETKARKNSAQISGLQANSKSASETTLYSSHQPPLHLPRSGQDTCLIKSVPGSSKADKLDPYEEDDKAQACLSTFPVTGEYVLRATSRANTVAYQKVSKPKQTTSNLPYKAQDIVLRRLFQELFWAYRERDSPMSQTASLWSSVSAVFYSCSFNNNEVDWDRLSSQAEEQDIKPNLRTDEYRPSEDLAHAICQLRGSTVHSDKEDRKPVVKKEEYNPSGALGDAFSRHPGEAPLDTDESRSRNLKRRLKKEGGAGVVSPSDPKRIKTEME</sequence>
<protein>
    <submittedName>
        <fullName evidence="2">Uncharacterized protein</fullName>
    </submittedName>
</protein>
<proteinExistence type="predicted"/>
<name>A0A9Q5I4Y9_SANBA</name>
<feature type="region of interest" description="Disordered" evidence="1">
    <location>
        <begin position="408"/>
        <end position="484"/>
    </location>
</feature>
<evidence type="ECO:0000256" key="1">
    <source>
        <dbReference type="SAM" id="MobiDB-lite"/>
    </source>
</evidence>
<keyword evidence="3" id="KW-1185">Reference proteome</keyword>